<dbReference type="Pfam" id="PF02743">
    <property type="entry name" value="dCache_1"/>
    <property type="match status" value="1"/>
</dbReference>
<keyword evidence="2" id="KW-1003">Cell membrane</keyword>
<dbReference type="Gene3D" id="1.10.287.950">
    <property type="entry name" value="Methyl-accepting chemotaxis protein"/>
    <property type="match status" value="1"/>
</dbReference>
<feature type="transmembrane region" description="Helical" evidence="10">
    <location>
        <begin position="308"/>
        <end position="331"/>
    </location>
</feature>
<evidence type="ECO:0000259" key="12">
    <source>
        <dbReference type="PROSITE" id="PS50885"/>
    </source>
</evidence>
<dbReference type="GeneID" id="93478210"/>
<evidence type="ECO:0000256" key="1">
    <source>
        <dbReference type="ARBA" id="ARBA00004651"/>
    </source>
</evidence>
<evidence type="ECO:0000256" key="9">
    <source>
        <dbReference type="PROSITE-ProRule" id="PRU00284"/>
    </source>
</evidence>
<dbReference type="CDD" id="cd06225">
    <property type="entry name" value="HAMP"/>
    <property type="match status" value="1"/>
</dbReference>
<evidence type="ECO:0000256" key="3">
    <source>
        <dbReference type="ARBA" id="ARBA00022500"/>
    </source>
</evidence>
<dbReference type="CDD" id="cd12912">
    <property type="entry name" value="PDC2_MCP_like"/>
    <property type="match status" value="1"/>
</dbReference>
<dbReference type="CDD" id="cd18773">
    <property type="entry name" value="PDC1_HK_sensor"/>
    <property type="match status" value="1"/>
</dbReference>
<dbReference type="InterPro" id="IPR004089">
    <property type="entry name" value="MCPsignal_dom"/>
</dbReference>
<comment type="similarity">
    <text evidence="8">Belongs to the methyl-accepting chemotaxis (MCP) protein family.</text>
</comment>
<evidence type="ECO:0000256" key="2">
    <source>
        <dbReference type="ARBA" id="ARBA00022475"/>
    </source>
</evidence>
<gene>
    <name evidence="13" type="ORF">V6668_22055</name>
</gene>
<dbReference type="SMART" id="SM00304">
    <property type="entry name" value="HAMP"/>
    <property type="match status" value="1"/>
</dbReference>
<sequence>MSNMLNKWGKTGARTSSMANTLSIVLLIIIVVVFAVLGTFMFASTRNILVKQQESMLQTKTQAIVSEFDALFKEKGALVKQMSTNTLFQQYIETTASAADAKSSTYAAETQATLAAIVKAEPSFADAWVAGLDGKGFWIQNDGVVSAPDFDIQSRPYYKPVTDADGLYFSDPYIDIAAGDVLMGIFYPIKDENNNTIGFAAADIAFKDIPAIMESYSLGSTGYSMLLSKSGEILYHPDQEKVLKENILNSTGDMGDIGKKMLAGENGVQLMNDNGERRYIGYATSKDTGWSVGLTISEEEVLAELKTFTWITLGGFAAATLLLVIICYITLRRLLRSIPQLLAKIKQIEQGDLTVKLDIKSNNEIGQIATGLNSMVQKIQGMLQMVGSSAQILNQSSNDLQAISSRTAVTMNDTSTAINEIANATNYQSIETENILRKTGSLSSQIDEIATDAQAMGTVVQTSADQSSQGLAVVEQLSKWSEENHLSTQAMSSIIQEIDLSRNEISSFVDTVKQIASQTNLLALNASIEAARAGEHGRGFAVVAEEVRKLAEQTAQATEEINKKVNVIEEKTTLSVEHTMRGMKIAEENAKSVEDTKHVFFSINKDLKDLQQRMMQITTNTANVHKHKDEIFQALEIISSTTEENSASTEEVSASTQDQLDSIEQVADLSKQLNQLSGKLQDELSQFKVKS</sequence>
<keyword evidence="5 10" id="KW-1133">Transmembrane helix</keyword>
<dbReference type="RefSeq" id="WP_338706697.1">
    <property type="nucleotide sequence ID" value="NZ_CP145892.1"/>
</dbReference>
<keyword evidence="4 10" id="KW-0812">Transmembrane</keyword>
<comment type="subcellular location">
    <subcellularLocation>
        <location evidence="1">Cell membrane</location>
        <topology evidence="1">Multi-pass membrane protein</topology>
    </subcellularLocation>
</comment>
<dbReference type="GO" id="GO:0005886">
    <property type="term" value="C:plasma membrane"/>
    <property type="evidence" value="ECO:0007669"/>
    <property type="project" value="UniProtKB-SubCell"/>
</dbReference>
<dbReference type="GO" id="GO:0006935">
    <property type="term" value="P:chemotaxis"/>
    <property type="evidence" value="ECO:0007669"/>
    <property type="project" value="UniProtKB-KW"/>
</dbReference>
<dbReference type="PROSITE" id="PS50111">
    <property type="entry name" value="CHEMOTAXIS_TRANSDUC_2"/>
    <property type="match status" value="1"/>
</dbReference>
<evidence type="ECO:0000256" key="10">
    <source>
        <dbReference type="SAM" id="Phobius"/>
    </source>
</evidence>
<feature type="domain" description="HAMP" evidence="12">
    <location>
        <begin position="332"/>
        <end position="384"/>
    </location>
</feature>
<organism evidence="13 14">
    <name type="scientific">Paenibacillus amylolyticus</name>
    <dbReference type="NCBI Taxonomy" id="1451"/>
    <lineage>
        <taxon>Bacteria</taxon>
        <taxon>Bacillati</taxon>
        <taxon>Bacillota</taxon>
        <taxon>Bacilli</taxon>
        <taxon>Bacillales</taxon>
        <taxon>Paenibacillaceae</taxon>
        <taxon>Paenibacillus</taxon>
    </lineage>
</organism>
<feature type="domain" description="Methyl-accepting transducer" evidence="11">
    <location>
        <begin position="403"/>
        <end position="660"/>
    </location>
</feature>
<keyword evidence="6 10" id="KW-0472">Membrane</keyword>
<dbReference type="Pfam" id="PF00015">
    <property type="entry name" value="MCPsignal"/>
    <property type="match status" value="1"/>
</dbReference>
<dbReference type="Gene3D" id="3.30.450.20">
    <property type="entry name" value="PAS domain"/>
    <property type="match status" value="1"/>
</dbReference>
<feature type="transmembrane region" description="Helical" evidence="10">
    <location>
        <begin position="21"/>
        <end position="43"/>
    </location>
</feature>
<accession>A0ABD8ANH8</accession>
<dbReference type="InterPro" id="IPR003660">
    <property type="entry name" value="HAMP_dom"/>
</dbReference>
<evidence type="ECO:0000256" key="6">
    <source>
        <dbReference type="ARBA" id="ARBA00023136"/>
    </source>
</evidence>
<dbReference type="GO" id="GO:0007165">
    <property type="term" value="P:signal transduction"/>
    <property type="evidence" value="ECO:0007669"/>
    <property type="project" value="UniProtKB-KW"/>
</dbReference>
<evidence type="ECO:0000259" key="11">
    <source>
        <dbReference type="PROSITE" id="PS50111"/>
    </source>
</evidence>
<evidence type="ECO:0000256" key="7">
    <source>
        <dbReference type="ARBA" id="ARBA00023224"/>
    </source>
</evidence>
<protein>
    <submittedName>
        <fullName evidence="13">Methyl-accepting chemotaxis protein</fullName>
    </submittedName>
</protein>
<evidence type="ECO:0000313" key="13">
    <source>
        <dbReference type="EMBL" id="WWP19152.1"/>
    </source>
</evidence>
<dbReference type="SUPFAM" id="SSF103190">
    <property type="entry name" value="Sensory domain-like"/>
    <property type="match status" value="1"/>
</dbReference>
<dbReference type="PANTHER" id="PTHR32089:SF112">
    <property type="entry name" value="LYSOZYME-LIKE PROTEIN-RELATED"/>
    <property type="match status" value="1"/>
</dbReference>
<evidence type="ECO:0000256" key="8">
    <source>
        <dbReference type="ARBA" id="ARBA00029447"/>
    </source>
</evidence>
<dbReference type="InterPro" id="IPR029151">
    <property type="entry name" value="Sensor-like_sf"/>
</dbReference>
<dbReference type="SUPFAM" id="SSF58104">
    <property type="entry name" value="Methyl-accepting chemotaxis protein (MCP) signaling domain"/>
    <property type="match status" value="1"/>
</dbReference>
<proteinExistence type="inferred from homology"/>
<dbReference type="EMBL" id="CP145892">
    <property type="protein sequence ID" value="WWP19152.1"/>
    <property type="molecule type" value="Genomic_DNA"/>
</dbReference>
<dbReference type="InterPro" id="IPR033479">
    <property type="entry name" value="dCache_1"/>
</dbReference>
<dbReference type="Proteomes" id="UP001364764">
    <property type="component" value="Chromosome"/>
</dbReference>
<dbReference type="PANTHER" id="PTHR32089">
    <property type="entry name" value="METHYL-ACCEPTING CHEMOTAXIS PROTEIN MCPB"/>
    <property type="match status" value="1"/>
</dbReference>
<dbReference type="SMART" id="SM00283">
    <property type="entry name" value="MA"/>
    <property type="match status" value="1"/>
</dbReference>
<dbReference type="PROSITE" id="PS50885">
    <property type="entry name" value="HAMP"/>
    <property type="match status" value="1"/>
</dbReference>
<evidence type="ECO:0000313" key="14">
    <source>
        <dbReference type="Proteomes" id="UP001364764"/>
    </source>
</evidence>
<reference evidence="13 14" key="1">
    <citation type="submission" date="2024-02" db="EMBL/GenBank/DDBJ databases">
        <title>Complete sequences of two Paenibacillus sp. strains and one Lysinibacillus strain isolated from the environment on STAA medium highlight biotechnological potential.</title>
        <authorList>
            <person name="Attere S.A."/>
            <person name="Piche L.C."/>
            <person name="Intertaglia L."/>
            <person name="Lami R."/>
            <person name="Charette S.J."/>
            <person name="Vincent A.T."/>
        </authorList>
    </citation>
    <scope>NUCLEOTIDE SEQUENCE [LARGE SCALE GENOMIC DNA]</scope>
    <source>
        <strain evidence="13 14">Y5S-7</strain>
    </source>
</reference>
<keyword evidence="3" id="KW-0145">Chemotaxis</keyword>
<dbReference type="AlphaFoldDB" id="A0ABD8ANH8"/>
<dbReference type="Gene3D" id="6.10.340.10">
    <property type="match status" value="1"/>
</dbReference>
<dbReference type="Pfam" id="PF00672">
    <property type="entry name" value="HAMP"/>
    <property type="match status" value="1"/>
</dbReference>
<evidence type="ECO:0000256" key="4">
    <source>
        <dbReference type="ARBA" id="ARBA00022692"/>
    </source>
</evidence>
<name>A0ABD8ANH8_PAEAM</name>
<evidence type="ECO:0000256" key="5">
    <source>
        <dbReference type="ARBA" id="ARBA00022989"/>
    </source>
</evidence>
<keyword evidence="7 9" id="KW-0807">Transducer</keyword>